<dbReference type="PANTHER" id="PTHR23236:SF30">
    <property type="entry name" value="NUCLEOLIN 2"/>
    <property type="match status" value="1"/>
</dbReference>
<feature type="region of interest" description="Disordered" evidence="3">
    <location>
        <begin position="590"/>
        <end position="669"/>
    </location>
</feature>
<feature type="compositionally biased region" description="Acidic residues" evidence="3">
    <location>
        <begin position="315"/>
        <end position="328"/>
    </location>
</feature>
<keyword evidence="6" id="KW-1185">Reference proteome</keyword>
<feature type="compositionally biased region" description="Acidic residues" evidence="3">
    <location>
        <begin position="137"/>
        <end position="148"/>
    </location>
</feature>
<dbReference type="EMBL" id="JACEFO010001669">
    <property type="protein sequence ID" value="KAF8723053.1"/>
    <property type="molecule type" value="Genomic_DNA"/>
</dbReference>
<feature type="compositionally biased region" description="Low complexity" evidence="3">
    <location>
        <begin position="153"/>
        <end position="164"/>
    </location>
</feature>
<dbReference type="Pfam" id="PF00076">
    <property type="entry name" value="RRM_1"/>
    <property type="match status" value="2"/>
</dbReference>
<proteinExistence type="predicted"/>
<dbReference type="InterPro" id="IPR012677">
    <property type="entry name" value="Nucleotide-bd_a/b_plait_sf"/>
</dbReference>
<organism evidence="5 6">
    <name type="scientific">Digitaria exilis</name>
    <dbReference type="NCBI Taxonomy" id="1010633"/>
    <lineage>
        <taxon>Eukaryota</taxon>
        <taxon>Viridiplantae</taxon>
        <taxon>Streptophyta</taxon>
        <taxon>Embryophyta</taxon>
        <taxon>Tracheophyta</taxon>
        <taxon>Spermatophyta</taxon>
        <taxon>Magnoliopsida</taxon>
        <taxon>Liliopsida</taxon>
        <taxon>Poales</taxon>
        <taxon>Poaceae</taxon>
        <taxon>PACMAD clade</taxon>
        <taxon>Panicoideae</taxon>
        <taxon>Panicodae</taxon>
        <taxon>Paniceae</taxon>
        <taxon>Anthephorinae</taxon>
        <taxon>Digitaria</taxon>
    </lineage>
</organism>
<feature type="compositionally biased region" description="Basic and acidic residues" evidence="3">
    <location>
        <begin position="305"/>
        <end position="314"/>
    </location>
</feature>
<evidence type="ECO:0000256" key="1">
    <source>
        <dbReference type="ARBA" id="ARBA00022884"/>
    </source>
</evidence>
<dbReference type="InterPro" id="IPR034350">
    <property type="entry name" value="NUCL_RRM2"/>
</dbReference>
<feature type="compositionally biased region" description="Acidic residues" evidence="3">
    <location>
        <begin position="276"/>
        <end position="289"/>
    </location>
</feature>
<gene>
    <name evidence="5" type="ORF">HU200_022203</name>
</gene>
<dbReference type="SUPFAM" id="SSF54928">
    <property type="entry name" value="RNA-binding domain, RBD"/>
    <property type="match status" value="2"/>
</dbReference>
<dbReference type="PROSITE" id="PS50102">
    <property type="entry name" value="RRM"/>
    <property type="match status" value="2"/>
</dbReference>
<feature type="compositionally biased region" description="Low complexity" evidence="3">
    <location>
        <begin position="122"/>
        <end position="136"/>
    </location>
</feature>
<dbReference type="Gene3D" id="3.30.70.330">
    <property type="match status" value="2"/>
</dbReference>
<accession>A0A835EYM1</accession>
<comment type="caution">
    <text evidence="5">The sequence shown here is derived from an EMBL/GenBank/DDBJ whole genome shotgun (WGS) entry which is preliminary data.</text>
</comment>
<dbReference type="FunFam" id="3.30.70.330:FF:001006">
    <property type="entry name" value="Nucleolin 2"/>
    <property type="match status" value="1"/>
</dbReference>
<evidence type="ECO:0000256" key="3">
    <source>
        <dbReference type="SAM" id="MobiDB-lite"/>
    </source>
</evidence>
<feature type="compositionally biased region" description="Acidic residues" evidence="3">
    <location>
        <begin position="356"/>
        <end position="370"/>
    </location>
</feature>
<evidence type="ECO:0000259" key="4">
    <source>
        <dbReference type="PROSITE" id="PS50102"/>
    </source>
</evidence>
<evidence type="ECO:0000313" key="5">
    <source>
        <dbReference type="EMBL" id="KAF8723053.1"/>
    </source>
</evidence>
<feature type="compositionally biased region" description="Acidic residues" evidence="3">
    <location>
        <begin position="106"/>
        <end position="117"/>
    </location>
</feature>
<protein>
    <recommendedName>
        <fullName evidence="4">RRM domain-containing protein</fullName>
    </recommendedName>
</protein>
<feature type="compositionally biased region" description="Basic and acidic residues" evidence="3">
    <location>
        <begin position="613"/>
        <end position="629"/>
    </location>
</feature>
<feature type="domain" description="RRM" evidence="4">
    <location>
        <begin position="510"/>
        <end position="591"/>
    </location>
</feature>
<dbReference type="InterPro" id="IPR035979">
    <property type="entry name" value="RBD_domain_sf"/>
</dbReference>
<feature type="compositionally biased region" description="Acidic residues" evidence="3">
    <location>
        <begin position="68"/>
        <end position="78"/>
    </location>
</feature>
<feature type="compositionally biased region" description="Acidic residues" evidence="3">
    <location>
        <begin position="213"/>
        <end position="226"/>
    </location>
</feature>
<sequence>MGKSSKKSSVEVAPATVSVPEGKSGKKGKRNAEDEIEKAVSAKKQKTVPVKVEPAKKQPPPKKVESSSSEEDSSDSEDEVKVQPKKVTQPKKGTKPAKEPIRDISSDDSSDESSSDEEPSKKPAALSKKPSSSSSDESSDSDDSSSDEEPAKKPTTVTKKPVAVISNGSKKVESDSSSSDSSSDEDEVTFQKPAALQKKPSVASVQKKTQESDSSDSDSDDESEEDLPAKAPVAAKKKEESSDSSDSDSDSESEDEDKNAKAVQPAKVIAPKEETSDSSESDSDSDSDEVGTTPEKPTIAAKRPLATDKKKEQSSDESDDSSDESDEEPAQKKPKNSAPSGASKPAPKVSKKESSSDDESSSEDEDDDDSSERKLQVKPKVEEAKTPKTKLAQTEVETPAKNQSQTTGSKTIFVGNLSYSVDREQVKQFFEEAGEVVDVRLSTFEDGSFKGYGHVEFATAEAAQKALEFANHDLMGRPVRVDLAIERGAYTPGSGRDNSSFKKFAARSGNTVFIKGFDTSSGEDQIRSALEEHFASCGEITRISIPKDYETGASKGMAYMDFKDPDSLNKAYELNGSDLAGYSLYVDEAKPRPDNNSGGFSGDRRGSFSGRGGRSDRGRSGGRGRDGGRGRGFGRGGRGDRGRGGRGTPFRQSAGTASTGKKTTFADDE</sequence>
<keyword evidence="1 2" id="KW-0694">RNA-binding</keyword>
<dbReference type="FunFam" id="3.30.70.330:FF:001290">
    <property type="entry name" value="Nucleolin 2"/>
    <property type="match status" value="1"/>
</dbReference>
<feature type="compositionally biased region" description="Acidic residues" evidence="3">
    <location>
        <begin position="242"/>
        <end position="257"/>
    </location>
</feature>
<dbReference type="Proteomes" id="UP000636709">
    <property type="component" value="Unassembled WGS sequence"/>
</dbReference>
<feature type="compositionally biased region" description="Basic and acidic residues" evidence="3">
    <location>
        <begin position="30"/>
        <end position="40"/>
    </location>
</feature>
<feature type="region of interest" description="Disordered" evidence="3">
    <location>
        <begin position="1"/>
        <end position="407"/>
    </location>
</feature>
<feature type="compositionally biased region" description="Basic and acidic residues" evidence="3">
    <location>
        <begin position="96"/>
        <end position="105"/>
    </location>
</feature>
<reference evidence="5" key="1">
    <citation type="submission" date="2020-07" db="EMBL/GenBank/DDBJ databases">
        <title>Genome sequence and genetic diversity analysis of an under-domesticated orphan crop, white fonio (Digitaria exilis).</title>
        <authorList>
            <person name="Bennetzen J.L."/>
            <person name="Chen S."/>
            <person name="Ma X."/>
            <person name="Wang X."/>
            <person name="Yssel A.E.J."/>
            <person name="Chaluvadi S.R."/>
            <person name="Johnson M."/>
            <person name="Gangashetty P."/>
            <person name="Hamidou F."/>
            <person name="Sanogo M.D."/>
            <person name="Zwaenepoel A."/>
            <person name="Wallace J."/>
            <person name="Van De Peer Y."/>
            <person name="Van Deynze A."/>
        </authorList>
    </citation>
    <scope>NUCLEOTIDE SEQUENCE</scope>
    <source>
        <tissue evidence="5">Leaves</tissue>
    </source>
</reference>
<dbReference type="PANTHER" id="PTHR23236">
    <property type="entry name" value="EUKARYOTIC TRANSLATION INITIATION FACTOR 4B/4H"/>
    <property type="match status" value="1"/>
</dbReference>
<evidence type="ECO:0000256" key="2">
    <source>
        <dbReference type="PROSITE-ProRule" id="PRU00176"/>
    </source>
</evidence>
<dbReference type="OrthoDB" id="439808at2759"/>
<feature type="compositionally biased region" description="Basic and acidic residues" evidence="3">
    <location>
        <begin position="371"/>
        <end position="386"/>
    </location>
</feature>
<evidence type="ECO:0000313" key="6">
    <source>
        <dbReference type="Proteomes" id="UP000636709"/>
    </source>
</evidence>
<feature type="domain" description="RRM" evidence="4">
    <location>
        <begin position="410"/>
        <end position="486"/>
    </location>
</feature>
<dbReference type="InterPro" id="IPR000504">
    <property type="entry name" value="RRM_dom"/>
</dbReference>
<feature type="compositionally biased region" description="Polar residues" evidence="3">
    <location>
        <begin position="650"/>
        <end position="662"/>
    </location>
</feature>
<dbReference type="CDD" id="cd12451">
    <property type="entry name" value="RRM2_NUCLs"/>
    <property type="match status" value="1"/>
</dbReference>
<name>A0A835EYM1_9POAL</name>
<dbReference type="AlphaFoldDB" id="A0A835EYM1"/>
<dbReference type="GO" id="GO:0003723">
    <property type="term" value="F:RNA binding"/>
    <property type="evidence" value="ECO:0007669"/>
    <property type="project" value="UniProtKB-UniRule"/>
</dbReference>
<dbReference type="SMART" id="SM00360">
    <property type="entry name" value="RRM"/>
    <property type="match status" value="2"/>
</dbReference>
<feature type="compositionally biased region" description="Polar residues" evidence="3">
    <location>
        <begin position="391"/>
        <end position="407"/>
    </location>
</feature>